<dbReference type="Proteomes" id="UP000317078">
    <property type="component" value="Unassembled WGS sequence"/>
</dbReference>
<evidence type="ECO:0000313" key="2">
    <source>
        <dbReference type="EMBL" id="TPG41866.1"/>
    </source>
</evidence>
<protein>
    <submittedName>
        <fullName evidence="2">Transposase</fullName>
    </submittedName>
</protein>
<proteinExistence type="predicted"/>
<evidence type="ECO:0000259" key="1">
    <source>
        <dbReference type="Pfam" id="PF13340"/>
    </source>
</evidence>
<comment type="caution">
    <text evidence="2">The sequence shown here is derived from an EMBL/GenBank/DDBJ whole genome shotgun (WGS) entry which is preliminary data.</text>
</comment>
<reference evidence="2 3" key="1">
    <citation type="journal article" date="2019" name="Environ. Microbiol.">
        <title>Species interactions and distinct microbial communities in high Arctic permafrost affected cryosols are associated with the CH4 and CO2 gas fluxes.</title>
        <authorList>
            <person name="Altshuler I."/>
            <person name="Hamel J."/>
            <person name="Turney S."/>
            <person name="Magnuson E."/>
            <person name="Levesque R."/>
            <person name="Greer C."/>
            <person name="Whyte L.G."/>
        </authorList>
    </citation>
    <scope>NUCLEOTIDE SEQUENCE [LARGE SCALE GENOMIC DNA]</scope>
    <source>
        <strain evidence="2 3">S9.3B</strain>
    </source>
</reference>
<dbReference type="OrthoDB" id="7278099at2"/>
<dbReference type="PANTHER" id="PTHR30007">
    <property type="entry name" value="PHP DOMAIN PROTEIN"/>
    <property type="match status" value="1"/>
</dbReference>
<dbReference type="AlphaFoldDB" id="A0A502EZS9"/>
<dbReference type="PANTHER" id="PTHR30007:SF0">
    <property type="entry name" value="TRANSPOSASE"/>
    <property type="match status" value="1"/>
</dbReference>
<dbReference type="RefSeq" id="WP_140887146.1">
    <property type="nucleotide sequence ID" value="NZ_RCZP01000065.1"/>
</dbReference>
<dbReference type="InterPro" id="IPR025161">
    <property type="entry name" value="IS402-like_dom"/>
</dbReference>
<feature type="non-terminal residue" evidence="2">
    <location>
        <position position="70"/>
    </location>
</feature>
<accession>A0A502EZS9</accession>
<name>A0A502EZS9_9PROT</name>
<organism evidence="2 3">
    <name type="scientific">Muricoccus nepalensis</name>
    <dbReference type="NCBI Taxonomy" id="1854500"/>
    <lineage>
        <taxon>Bacteria</taxon>
        <taxon>Pseudomonadati</taxon>
        <taxon>Pseudomonadota</taxon>
        <taxon>Alphaproteobacteria</taxon>
        <taxon>Acetobacterales</taxon>
        <taxon>Roseomonadaceae</taxon>
        <taxon>Muricoccus</taxon>
    </lineage>
</organism>
<evidence type="ECO:0000313" key="3">
    <source>
        <dbReference type="Proteomes" id="UP000317078"/>
    </source>
</evidence>
<gene>
    <name evidence="2" type="ORF">EAH89_28570</name>
</gene>
<keyword evidence="3" id="KW-1185">Reference proteome</keyword>
<sequence length="70" mass="7922">MWTPAARVQLARGSHPYATCLTDTEWAVVAPFLPRPAHTGRPRSWPMRLVVDAILYVLRTGCAWAHLPRE</sequence>
<dbReference type="EMBL" id="RCZP01000065">
    <property type="protein sequence ID" value="TPG41866.1"/>
    <property type="molecule type" value="Genomic_DNA"/>
</dbReference>
<feature type="domain" description="Insertion element IS402-like" evidence="1">
    <location>
        <begin position="21"/>
        <end position="69"/>
    </location>
</feature>
<dbReference type="Pfam" id="PF13340">
    <property type="entry name" value="DUF4096"/>
    <property type="match status" value="1"/>
</dbReference>